<dbReference type="PANTHER" id="PTHR15154:SF2">
    <property type="entry name" value="HAMARTIN"/>
    <property type="match status" value="1"/>
</dbReference>
<proteinExistence type="predicted"/>
<dbReference type="PANTHER" id="PTHR15154">
    <property type="entry name" value="HAMARTIN"/>
    <property type="match status" value="1"/>
</dbReference>
<name>A0AAW1AYB4_CROAD</name>
<dbReference type="AlphaFoldDB" id="A0AAW1AYB4"/>
<reference evidence="1 2" key="1">
    <citation type="journal article" date="2024" name="Proc. Natl. Acad. Sci. U.S.A.">
        <title>The genetic regulatory architecture and epigenomic basis for age-related changes in rattlesnake venom.</title>
        <authorList>
            <person name="Hogan M.P."/>
            <person name="Holding M.L."/>
            <person name="Nystrom G.S."/>
            <person name="Colston T.J."/>
            <person name="Bartlett D.A."/>
            <person name="Mason A.J."/>
            <person name="Ellsworth S.A."/>
            <person name="Rautsaw R.M."/>
            <person name="Lawrence K.C."/>
            <person name="Strickland J.L."/>
            <person name="He B."/>
            <person name="Fraser P."/>
            <person name="Margres M.J."/>
            <person name="Gilbert D.M."/>
            <person name="Gibbs H.L."/>
            <person name="Parkinson C.L."/>
            <person name="Rokyta D.R."/>
        </authorList>
    </citation>
    <scope>NUCLEOTIDE SEQUENCE [LARGE SCALE GENOMIC DNA]</scope>
    <source>
        <strain evidence="1">DRR0105</strain>
    </source>
</reference>
<dbReference type="GO" id="GO:0033596">
    <property type="term" value="C:TSC1-TSC2 complex"/>
    <property type="evidence" value="ECO:0007669"/>
    <property type="project" value="TreeGrafter"/>
</dbReference>
<dbReference type="GO" id="GO:0051726">
    <property type="term" value="P:regulation of cell cycle"/>
    <property type="evidence" value="ECO:0007669"/>
    <property type="project" value="TreeGrafter"/>
</dbReference>
<accession>A0AAW1AYB4</accession>
<dbReference type="Proteomes" id="UP001474421">
    <property type="component" value="Unassembled WGS sequence"/>
</dbReference>
<keyword evidence="2" id="KW-1185">Reference proteome</keyword>
<dbReference type="GO" id="GO:0032007">
    <property type="term" value="P:negative regulation of TOR signaling"/>
    <property type="evidence" value="ECO:0007669"/>
    <property type="project" value="TreeGrafter"/>
</dbReference>
<evidence type="ECO:0000313" key="1">
    <source>
        <dbReference type="EMBL" id="KAK9394741.1"/>
    </source>
</evidence>
<dbReference type="EMBL" id="JAOTOJ010000011">
    <property type="protein sequence ID" value="KAK9394741.1"/>
    <property type="molecule type" value="Genomic_DNA"/>
</dbReference>
<protein>
    <submittedName>
        <fullName evidence="1">Hamartin</fullName>
    </submittedName>
</protein>
<dbReference type="InterPro" id="IPR007483">
    <property type="entry name" value="Hamartin"/>
</dbReference>
<gene>
    <name evidence="1" type="ORF">NXF25_015269</name>
</gene>
<sequence length="220" mass="25193">MRPREEDAILNEISAITATEAKPVEFRGGFDPPFYQSSENLSGSRKSQSVVSNTAGQLSTTEALTSFLDQYGLKGSIICTCCITSCCYEPFKRQQHALRNGHFLWKVIKAAALVELNAAMNDQLRLQTLKLSLQEDQAKHCLFQEEYDGMVAQLHSQNCQLQHEWEEYYNQSQELKTKLEDCCDVIRDLRSKLKKIQQMCHTELLLSQVSQKFSNNRWTS</sequence>
<comment type="caution">
    <text evidence="1">The sequence shown here is derived from an EMBL/GenBank/DDBJ whole genome shotgun (WGS) entry which is preliminary data.</text>
</comment>
<organism evidence="1 2">
    <name type="scientific">Crotalus adamanteus</name>
    <name type="common">Eastern diamondback rattlesnake</name>
    <dbReference type="NCBI Taxonomy" id="8729"/>
    <lineage>
        <taxon>Eukaryota</taxon>
        <taxon>Metazoa</taxon>
        <taxon>Chordata</taxon>
        <taxon>Craniata</taxon>
        <taxon>Vertebrata</taxon>
        <taxon>Euteleostomi</taxon>
        <taxon>Lepidosauria</taxon>
        <taxon>Squamata</taxon>
        <taxon>Bifurcata</taxon>
        <taxon>Unidentata</taxon>
        <taxon>Episquamata</taxon>
        <taxon>Toxicofera</taxon>
        <taxon>Serpentes</taxon>
        <taxon>Colubroidea</taxon>
        <taxon>Viperidae</taxon>
        <taxon>Crotalinae</taxon>
        <taxon>Crotalus</taxon>
    </lineage>
</organism>
<dbReference type="GO" id="GO:0008285">
    <property type="term" value="P:negative regulation of cell population proliferation"/>
    <property type="evidence" value="ECO:0007669"/>
    <property type="project" value="TreeGrafter"/>
</dbReference>
<evidence type="ECO:0000313" key="2">
    <source>
        <dbReference type="Proteomes" id="UP001474421"/>
    </source>
</evidence>